<keyword evidence="4" id="KW-1185">Reference proteome</keyword>
<dbReference type="Gene3D" id="1.50.10.100">
    <property type="entry name" value="Chondroitin AC/alginate lyase"/>
    <property type="match status" value="1"/>
</dbReference>
<dbReference type="HOGENOM" id="CLU_025266_0_0_5"/>
<proteinExistence type="predicted"/>
<name>S9RWY6_9RHOB</name>
<dbReference type="GO" id="GO:0030313">
    <property type="term" value="C:cell envelope"/>
    <property type="evidence" value="ECO:0007669"/>
    <property type="project" value="UniProtKB-SubCell"/>
</dbReference>
<protein>
    <submittedName>
        <fullName evidence="3">Uncharacterized protein putative in bacteria</fullName>
    </submittedName>
</protein>
<reference evidence="3 4" key="1">
    <citation type="journal article" date="2013" name="Stand. Genomic Sci.">
        <title>Genome sequence of the reddish-pigmented Rubellimicrobium thermophilum type strain (DSM 16684(T)), a member of the Roseobacter clade.</title>
        <authorList>
            <person name="Fiebig A."/>
            <person name="Riedel T."/>
            <person name="Gronow S."/>
            <person name="Petersen J."/>
            <person name="Klenk H.P."/>
            <person name="Goker M."/>
        </authorList>
    </citation>
    <scope>NUCLEOTIDE SEQUENCE [LARGE SCALE GENOMIC DNA]</scope>
    <source>
        <strain evidence="3 4">DSM 16684</strain>
    </source>
</reference>
<dbReference type="GO" id="GO:0016829">
    <property type="term" value="F:lyase activity"/>
    <property type="evidence" value="ECO:0007669"/>
    <property type="project" value="InterPro"/>
</dbReference>
<sequence>MTGQGILSRTRRQAWADRWSARRAALLIALTGPSAIRWPEPRLAGDPRRGRWLLEGRWRIGAEVFEAPGIMPWDLAPEMPEAAALHGWDWLDDLAAVGDARARALAQTWVRDWIARYGRGTGPGWTPALSAGRLLRLLGHGAFLRRGADALEEPVLVRVVARDAAFLAGRWRSLARPEMRFAALTGLIQSGIALPGRSASVERIGRSLVREAKRAIDAQGGTPSRNPEALLACVGHILDASHAMTAAGRPPPPELAAAVARAAPVLRTLRHADGSLARFHGGGRGGEGALEQVLAAAGRPSVGGGRPPLAMGYLRLAAGRTTLIADAAPPPSGAASCTAHASTLAIEVTSGRRPLIVNCGPGHGFGRDWQRAARATRSHSALELDGLSSSRLGVQHPGEEGARLVEAPRRVIAEITPLSRGLRAELAHDGWRASHGLTCARILRLSPDGSRIEGEDLLTTLTRADGERLDRALSGARGLGLPAAVRFHFHPDVEAELEDHMVHLGLPNGERWVLAQEGAVDVTIEPSVHLDPGALHPYPALQAVLHLRVLGASTRLRWTLTRSKGTSGALRDLGPVGFRDESSEEASA</sequence>
<feature type="domain" description="Heparinase II/III-like C-terminal" evidence="2">
    <location>
        <begin position="310"/>
        <end position="559"/>
    </location>
</feature>
<dbReference type="AlphaFoldDB" id="S9RWY6"/>
<comment type="caution">
    <text evidence="3">The sequence shown here is derived from an EMBL/GenBank/DDBJ whole genome shotgun (WGS) entry which is preliminary data.</text>
</comment>
<accession>S9RWY6</accession>
<dbReference type="InterPro" id="IPR012480">
    <property type="entry name" value="Hepar_II_III_C"/>
</dbReference>
<evidence type="ECO:0000313" key="4">
    <source>
        <dbReference type="Proteomes" id="UP000015346"/>
    </source>
</evidence>
<evidence type="ECO:0000313" key="3">
    <source>
        <dbReference type="EMBL" id="EPX82530.1"/>
    </source>
</evidence>
<dbReference type="OrthoDB" id="9787373at2"/>
<dbReference type="STRING" id="1123069.ruthe_03268"/>
<dbReference type="InterPro" id="IPR008929">
    <property type="entry name" value="Chondroitin_lyas"/>
</dbReference>
<dbReference type="EMBL" id="AOLV01000040">
    <property type="protein sequence ID" value="EPX82530.1"/>
    <property type="molecule type" value="Genomic_DNA"/>
</dbReference>
<dbReference type="PATRIC" id="fig|1123069.3.peg.3238"/>
<dbReference type="Gene3D" id="2.70.98.70">
    <property type="match status" value="1"/>
</dbReference>
<evidence type="ECO:0000259" key="2">
    <source>
        <dbReference type="Pfam" id="PF07940"/>
    </source>
</evidence>
<organism evidence="3 4">
    <name type="scientific">Rubellimicrobium thermophilum DSM 16684</name>
    <dbReference type="NCBI Taxonomy" id="1123069"/>
    <lineage>
        <taxon>Bacteria</taxon>
        <taxon>Pseudomonadati</taxon>
        <taxon>Pseudomonadota</taxon>
        <taxon>Alphaproteobacteria</taxon>
        <taxon>Rhodobacterales</taxon>
        <taxon>Roseobacteraceae</taxon>
        <taxon>Rubellimicrobium</taxon>
    </lineage>
</organism>
<comment type="subcellular location">
    <subcellularLocation>
        <location evidence="1">Cell envelope</location>
    </subcellularLocation>
</comment>
<dbReference type="Pfam" id="PF07940">
    <property type="entry name" value="Hepar_II_III_C"/>
    <property type="match status" value="1"/>
</dbReference>
<evidence type="ECO:0000256" key="1">
    <source>
        <dbReference type="ARBA" id="ARBA00004196"/>
    </source>
</evidence>
<gene>
    <name evidence="3" type="ORF">ruthe_03268</name>
</gene>
<dbReference type="RefSeq" id="WP_021099320.1">
    <property type="nucleotide sequence ID" value="NZ_KE557326.1"/>
</dbReference>
<dbReference type="Proteomes" id="UP000015346">
    <property type="component" value="Unassembled WGS sequence"/>
</dbReference>